<dbReference type="EMBL" id="FCNW02000053">
    <property type="protein sequence ID" value="SAL62815.1"/>
    <property type="molecule type" value="Genomic_DNA"/>
</dbReference>
<dbReference type="SUPFAM" id="SSF52266">
    <property type="entry name" value="SGNH hydrolase"/>
    <property type="match status" value="1"/>
</dbReference>
<dbReference type="InterPro" id="IPR036426">
    <property type="entry name" value="Bulb-type_lectin_dom_sf"/>
</dbReference>
<comment type="caution">
    <text evidence="3">The sequence shown here is derived from an EMBL/GenBank/DDBJ whole genome shotgun (WGS) entry which is preliminary data.</text>
</comment>
<dbReference type="SMART" id="SM00108">
    <property type="entry name" value="B_lectin"/>
    <property type="match status" value="1"/>
</dbReference>
<dbReference type="SUPFAM" id="SSF51110">
    <property type="entry name" value="alpha-D-mannose-specific plant lectins"/>
    <property type="match status" value="1"/>
</dbReference>
<gene>
    <name evidence="3" type="ORF">AWB65_05791</name>
</gene>
<evidence type="ECO:0000259" key="2">
    <source>
        <dbReference type="PROSITE" id="PS50927"/>
    </source>
</evidence>
<dbReference type="InterPro" id="IPR053140">
    <property type="entry name" value="GDSL_Rv0518-like"/>
</dbReference>
<feature type="signal peptide" evidence="1">
    <location>
        <begin position="1"/>
        <end position="27"/>
    </location>
</feature>
<name>A0A158J253_9BURK</name>
<dbReference type="GO" id="GO:0016788">
    <property type="term" value="F:hydrolase activity, acting on ester bonds"/>
    <property type="evidence" value="ECO:0007669"/>
    <property type="project" value="UniProtKB-ARBA"/>
</dbReference>
<dbReference type="AlphaFoldDB" id="A0A158J253"/>
<dbReference type="RefSeq" id="WP_235007821.1">
    <property type="nucleotide sequence ID" value="NZ_FCNW02000053.1"/>
</dbReference>
<protein>
    <submittedName>
        <fullName evidence="3">GDSL family lipase</fullName>
    </submittedName>
</protein>
<sequence>MKRWIRVLLQAVLVVVIVMPDTTHYFAQGTASAASWTGTWSMAPSITDDSGFNNQTVRQIVRTSIGGISARIRVSNLYGTTPLVIGNARIARRAQGQQAVTGSDRAITFGGQPNVTIAAGASAVSDPVVFQVPALSDVAISLYFPSQTPSRSTGHVDGLQDAYIASGDVSADPVFSGGIANSTGGQSYYFLTNLDVLNDAATGSVVAFGASITDGLASSANSNRRWPNRLAVRLQQAGMTVGVLNKGISGNNFFTDSAGQAGLTRFARDALQQPGAKWVIISDNAINTLNTDTPSTAPQLISALQQLIERAHRVNIKVICSTLTPFSATGDIEAARQQVNAFVLNSTNGCDAVLDQAQAVSDPANTAALLPAYDSGDHLHPNEAGLQAIANALDLDALAVLPPIRAPSACGQLAPGQGFARGQKLSSCDNRFNLNMQADGDLTVTQSGTTLWSAGTKGSAAAEVRMQENGNLVTFDSDGTPVWESGTPGNDGAYTHMQNDGNLVIYTRSGAIWAYR</sequence>
<organism evidence="3 4">
    <name type="scientific">Caballeronia humi</name>
    <dbReference type="NCBI Taxonomy" id="326474"/>
    <lineage>
        <taxon>Bacteria</taxon>
        <taxon>Pseudomonadati</taxon>
        <taxon>Pseudomonadota</taxon>
        <taxon>Betaproteobacteria</taxon>
        <taxon>Burkholderiales</taxon>
        <taxon>Burkholderiaceae</taxon>
        <taxon>Caballeronia</taxon>
    </lineage>
</organism>
<dbReference type="InterPro" id="IPR013830">
    <property type="entry name" value="SGNH_hydro"/>
</dbReference>
<dbReference type="STRING" id="326474.AWB65_05791"/>
<accession>A0A158J253</accession>
<reference evidence="3" key="1">
    <citation type="submission" date="2016-01" db="EMBL/GenBank/DDBJ databases">
        <authorList>
            <person name="Peeters C."/>
        </authorList>
    </citation>
    <scope>NUCLEOTIDE SEQUENCE [LARGE SCALE GENOMIC DNA]</scope>
    <source>
        <strain evidence="3">LMG 22934</strain>
    </source>
</reference>
<evidence type="ECO:0000313" key="3">
    <source>
        <dbReference type="EMBL" id="SAL62815.1"/>
    </source>
</evidence>
<proteinExistence type="predicted"/>
<dbReference type="PROSITE" id="PS50927">
    <property type="entry name" value="BULB_LECTIN"/>
    <property type="match status" value="1"/>
</dbReference>
<evidence type="ECO:0000256" key="1">
    <source>
        <dbReference type="SAM" id="SignalP"/>
    </source>
</evidence>
<dbReference type="InterPro" id="IPR036514">
    <property type="entry name" value="SGNH_hydro_sf"/>
</dbReference>
<dbReference type="Gene3D" id="2.90.10.10">
    <property type="entry name" value="Bulb-type lectin domain"/>
    <property type="match status" value="2"/>
</dbReference>
<dbReference type="PANTHER" id="PTHR43784:SF2">
    <property type="entry name" value="GDSL-LIKE LIPASE_ACYLHYDROLASE, PUTATIVE (AFU_ORTHOLOGUE AFUA_2G00820)-RELATED"/>
    <property type="match status" value="1"/>
</dbReference>
<feature type="domain" description="Bulb-type lectin" evidence="2">
    <location>
        <begin position="410"/>
        <end position="516"/>
    </location>
</feature>
<dbReference type="PANTHER" id="PTHR43784">
    <property type="entry name" value="GDSL-LIKE LIPASE/ACYLHYDROLASE, PUTATIVE (AFU_ORTHOLOGUE AFUA_2G00820)-RELATED"/>
    <property type="match status" value="1"/>
</dbReference>
<keyword evidence="1" id="KW-0732">Signal</keyword>
<evidence type="ECO:0000313" key="4">
    <source>
        <dbReference type="Proteomes" id="UP000054977"/>
    </source>
</evidence>
<dbReference type="Gene3D" id="3.40.50.1110">
    <property type="entry name" value="SGNH hydrolase"/>
    <property type="match status" value="1"/>
</dbReference>
<keyword evidence="4" id="KW-1185">Reference proteome</keyword>
<dbReference type="Pfam" id="PF13472">
    <property type="entry name" value="Lipase_GDSL_2"/>
    <property type="match status" value="1"/>
</dbReference>
<dbReference type="InterPro" id="IPR001480">
    <property type="entry name" value="Bulb-type_lectin_dom"/>
</dbReference>
<dbReference type="Proteomes" id="UP000054977">
    <property type="component" value="Unassembled WGS sequence"/>
</dbReference>
<feature type="chain" id="PRO_5011109434" evidence="1">
    <location>
        <begin position="28"/>
        <end position="516"/>
    </location>
</feature>